<gene>
    <name evidence="3" type="ORF">EUGRSUZ_B01738</name>
</gene>
<dbReference type="PANTHER" id="PTHR35719:SF5">
    <property type="entry name" value="T6K12.7 PROTEIN"/>
    <property type="match status" value="1"/>
</dbReference>
<dbReference type="STRING" id="71139.A0A059D3D0"/>
<evidence type="ECO:0000256" key="2">
    <source>
        <dbReference type="SAM" id="Phobius"/>
    </source>
</evidence>
<feature type="compositionally biased region" description="Low complexity" evidence="1">
    <location>
        <begin position="11"/>
        <end position="33"/>
    </location>
</feature>
<sequence length="308" mass="33617">MRSHLLRPFPTTTATTTSLFHTSSSSPSHSGSTNLLRFSRRPSAGALPRRDSNAEPVPGGRSAFGLGSEFDDDYDADGGGGGGGGGGFGFDGARKQRVWWSGYDDDEGDDGLEFDGDEEFWGFKVLRAFGWMFPAIAISLLLGTGPNAFIMALAVPLGQTLLSLAFEKVWGETSERDSWKPRTRAKTKKKPFVNPRSEGRKSGGKQENGSANGRNAYQSWATTDGSYSKAGSGGRPRFGGWDELDEKAGTREVPKSKRSRKPYVPSKRSKQSKKGKFSRIGRVRETPLLVRLLIAAFPFLGFWTKLLF</sequence>
<dbReference type="Gramene" id="KCW84911">
    <property type="protein sequence ID" value="KCW84911"/>
    <property type="gene ID" value="EUGRSUZ_B01738"/>
</dbReference>
<evidence type="ECO:0000313" key="3">
    <source>
        <dbReference type="EMBL" id="KCW84911.1"/>
    </source>
</evidence>
<reference evidence="3" key="1">
    <citation type="submission" date="2013-07" db="EMBL/GenBank/DDBJ databases">
        <title>The genome of Eucalyptus grandis.</title>
        <authorList>
            <person name="Schmutz J."/>
            <person name="Hayes R."/>
            <person name="Myburg A."/>
            <person name="Tuskan G."/>
            <person name="Grattapaglia D."/>
            <person name="Rokhsar D.S."/>
        </authorList>
    </citation>
    <scope>NUCLEOTIDE SEQUENCE</scope>
    <source>
        <tissue evidence="3">Leaf extractions</tissue>
    </source>
</reference>
<feature type="compositionally biased region" description="Polar residues" evidence="1">
    <location>
        <begin position="205"/>
        <end position="226"/>
    </location>
</feature>
<dbReference type="PANTHER" id="PTHR35719">
    <property type="entry name" value="OS01G0680600 PROTEIN"/>
    <property type="match status" value="1"/>
</dbReference>
<feature type="compositionally biased region" description="Basic and acidic residues" evidence="1">
    <location>
        <begin position="246"/>
        <end position="255"/>
    </location>
</feature>
<dbReference type="KEGG" id="egr:104435001"/>
<feature type="transmembrane region" description="Helical" evidence="2">
    <location>
        <begin position="125"/>
        <end position="142"/>
    </location>
</feature>
<feature type="region of interest" description="Disordered" evidence="1">
    <location>
        <begin position="1"/>
        <end position="62"/>
    </location>
</feature>
<organism evidence="3">
    <name type="scientific">Eucalyptus grandis</name>
    <name type="common">Flooded gum</name>
    <dbReference type="NCBI Taxonomy" id="71139"/>
    <lineage>
        <taxon>Eukaryota</taxon>
        <taxon>Viridiplantae</taxon>
        <taxon>Streptophyta</taxon>
        <taxon>Embryophyta</taxon>
        <taxon>Tracheophyta</taxon>
        <taxon>Spermatophyta</taxon>
        <taxon>Magnoliopsida</taxon>
        <taxon>eudicotyledons</taxon>
        <taxon>Gunneridae</taxon>
        <taxon>Pentapetalae</taxon>
        <taxon>rosids</taxon>
        <taxon>malvids</taxon>
        <taxon>Myrtales</taxon>
        <taxon>Myrtaceae</taxon>
        <taxon>Myrtoideae</taxon>
        <taxon>Eucalypteae</taxon>
        <taxon>Eucalyptus</taxon>
    </lineage>
</organism>
<dbReference type="FunCoup" id="A0A059D3D0">
    <property type="interactions" value="651"/>
</dbReference>
<keyword evidence="2" id="KW-0472">Membrane</keyword>
<feature type="transmembrane region" description="Helical" evidence="2">
    <location>
        <begin position="288"/>
        <end position="306"/>
    </location>
</feature>
<dbReference type="EMBL" id="KK198754">
    <property type="protein sequence ID" value="KCW84911.1"/>
    <property type="molecule type" value="Genomic_DNA"/>
</dbReference>
<protein>
    <submittedName>
        <fullName evidence="3">Uncharacterized protein</fullName>
    </submittedName>
</protein>
<feature type="compositionally biased region" description="Basic residues" evidence="1">
    <location>
        <begin position="181"/>
        <end position="191"/>
    </location>
</feature>
<feature type="compositionally biased region" description="Basic residues" evidence="1">
    <location>
        <begin position="256"/>
        <end position="278"/>
    </location>
</feature>
<dbReference type="OMA" id="GHRFPLN"/>
<evidence type="ECO:0000256" key="1">
    <source>
        <dbReference type="SAM" id="MobiDB-lite"/>
    </source>
</evidence>
<accession>A0A059D3D0</accession>
<dbReference type="OrthoDB" id="785439at2759"/>
<dbReference type="AlphaFoldDB" id="A0A059D3D0"/>
<feature type="region of interest" description="Disordered" evidence="1">
    <location>
        <begin position="175"/>
        <end position="278"/>
    </location>
</feature>
<name>A0A059D3D0_EUCGR</name>
<keyword evidence="2" id="KW-0812">Transmembrane</keyword>
<keyword evidence="2" id="KW-1133">Transmembrane helix</keyword>
<dbReference type="InParanoid" id="A0A059D3D0"/>
<proteinExistence type="predicted"/>
<dbReference type="eggNOG" id="ENOG502RZ61">
    <property type="taxonomic scope" value="Eukaryota"/>
</dbReference>